<organism evidence="3 4">
    <name type="scientific">Streptococcus gallinaceus</name>
    <dbReference type="NCBI Taxonomy" id="165758"/>
    <lineage>
        <taxon>Bacteria</taxon>
        <taxon>Bacillati</taxon>
        <taxon>Bacillota</taxon>
        <taxon>Bacilli</taxon>
        <taxon>Lactobacillales</taxon>
        <taxon>Streptococcaceae</taxon>
        <taxon>Streptococcus</taxon>
    </lineage>
</organism>
<evidence type="ECO:0000313" key="4">
    <source>
        <dbReference type="Proteomes" id="UP001549055"/>
    </source>
</evidence>
<dbReference type="InterPro" id="IPR051331">
    <property type="entry name" value="Chorismate_mutase-related"/>
</dbReference>
<protein>
    <submittedName>
        <fullName evidence="3">Chorismate mutase</fullName>
        <ecNumber evidence="3">5.4.99.5</ecNumber>
    </submittedName>
</protein>
<reference evidence="3 4" key="1">
    <citation type="submission" date="2024-06" db="EMBL/GenBank/DDBJ databases">
        <title>Genomic Encyclopedia of Type Strains, Phase IV (KMG-IV): sequencing the most valuable type-strain genomes for metagenomic binning, comparative biology and taxonomic classification.</title>
        <authorList>
            <person name="Goeker M."/>
        </authorList>
    </citation>
    <scope>NUCLEOTIDE SEQUENCE [LARGE SCALE GENOMIC DNA]</scope>
    <source>
        <strain evidence="3 4">DSM 15349</strain>
    </source>
</reference>
<dbReference type="EC" id="5.4.99.5" evidence="3"/>
<gene>
    <name evidence="3" type="ORF">ABID27_000604</name>
</gene>
<dbReference type="NCBIfam" id="TIGR01805">
    <property type="entry name" value="CM_mono_grmpos"/>
    <property type="match status" value="1"/>
</dbReference>
<dbReference type="Proteomes" id="UP001549055">
    <property type="component" value="Unassembled WGS sequence"/>
</dbReference>
<dbReference type="RefSeq" id="WP_253363847.1">
    <property type="nucleotide sequence ID" value="NZ_JALJXU010000002.1"/>
</dbReference>
<dbReference type="EMBL" id="JBEPMK010000002">
    <property type="protein sequence ID" value="MET3643982.1"/>
    <property type="molecule type" value="Genomic_DNA"/>
</dbReference>
<dbReference type="InterPro" id="IPR011279">
    <property type="entry name" value="Chorismate_mutase_GmP"/>
</dbReference>
<dbReference type="InterPro" id="IPR036979">
    <property type="entry name" value="CM_dom_sf"/>
</dbReference>
<feature type="domain" description="Chorismate mutase" evidence="2">
    <location>
        <begin position="1"/>
        <end position="87"/>
    </location>
</feature>
<evidence type="ECO:0000313" key="3">
    <source>
        <dbReference type="EMBL" id="MET3643982.1"/>
    </source>
</evidence>
<dbReference type="PANTHER" id="PTHR38041">
    <property type="entry name" value="CHORISMATE MUTASE"/>
    <property type="match status" value="1"/>
</dbReference>
<keyword evidence="1 3" id="KW-0413">Isomerase</keyword>
<accession>A0ABV2JJ98</accession>
<sequence>MDLEAIRANIDRVDEELVALLEQRMDLVSQVATFKKESGKTVLDNQREALVLEKVANHVKNADYQETIRATFADIMAQSRQYQKQKLNRHEEN</sequence>
<dbReference type="PANTHER" id="PTHR38041:SF1">
    <property type="entry name" value="CHORISMATE MUTASE"/>
    <property type="match status" value="1"/>
</dbReference>
<evidence type="ECO:0000256" key="1">
    <source>
        <dbReference type="ARBA" id="ARBA00023235"/>
    </source>
</evidence>
<dbReference type="SMART" id="SM00830">
    <property type="entry name" value="CM_2"/>
    <property type="match status" value="1"/>
</dbReference>
<dbReference type="GO" id="GO:0004106">
    <property type="term" value="F:chorismate mutase activity"/>
    <property type="evidence" value="ECO:0007669"/>
    <property type="project" value="UniProtKB-EC"/>
</dbReference>
<dbReference type="PROSITE" id="PS51168">
    <property type="entry name" value="CHORISMATE_MUT_2"/>
    <property type="match status" value="1"/>
</dbReference>
<name>A0ABV2JJ98_9STRE</name>
<comment type="caution">
    <text evidence="3">The sequence shown here is derived from an EMBL/GenBank/DDBJ whole genome shotgun (WGS) entry which is preliminary data.</text>
</comment>
<dbReference type="InterPro" id="IPR036263">
    <property type="entry name" value="Chorismate_II_sf"/>
</dbReference>
<dbReference type="SUPFAM" id="SSF48600">
    <property type="entry name" value="Chorismate mutase II"/>
    <property type="match status" value="1"/>
</dbReference>
<evidence type="ECO:0000259" key="2">
    <source>
        <dbReference type="PROSITE" id="PS51168"/>
    </source>
</evidence>
<proteinExistence type="predicted"/>
<keyword evidence="4" id="KW-1185">Reference proteome</keyword>
<dbReference type="Pfam" id="PF01817">
    <property type="entry name" value="CM_2"/>
    <property type="match status" value="1"/>
</dbReference>
<dbReference type="Gene3D" id="1.20.59.10">
    <property type="entry name" value="Chorismate mutase"/>
    <property type="match status" value="1"/>
</dbReference>
<dbReference type="InterPro" id="IPR002701">
    <property type="entry name" value="CM_II_prokaryot"/>
</dbReference>